<dbReference type="GO" id="GO:0004831">
    <property type="term" value="F:tyrosine-tRNA ligase activity"/>
    <property type="evidence" value="ECO:0007669"/>
    <property type="project" value="UniProtKB-UniRule"/>
</dbReference>
<organism evidence="12">
    <name type="scientific">candidate division WS2 bacterium ADurb.Bin280</name>
    <dbReference type="NCBI Taxonomy" id="1852829"/>
    <lineage>
        <taxon>Bacteria</taxon>
        <taxon>candidate division WS2</taxon>
    </lineage>
</organism>
<evidence type="ECO:0000256" key="5">
    <source>
        <dbReference type="ARBA" id="ARBA00022917"/>
    </source>
</evidence>
<evidence type="ECO:0000256" key="7">
    <source>
        <dbReference type="ARBA" id="ARBA00048248"/>
    </source>
</evidence>
<dbReference type="InterPro" id="IPR002307">
    <property type="entry name" value="Tyr-tRNA-ligase"/>
</dbReference>
<accession>A0A1V5SF17</accession>
<dbReference type="Pfam" id="PF00579">
    <property type="entry name" value="tRNA-synt_1b"/>
    <property type="match status" value="1"/>
</dbReference>
<dbReference type="SUPFAM" id="SSF52374">
    <property type="entry name" value="Nucleotidylyl transferase"/>
    <property type="match status" value="1"/>
</dbReference>
<keyword evidence="6 10" id="KW-0030">Aminoacyl-tRNA synthetase</keyword>
<dbReference type="PANTHER" id="PTHR11766:SF1">
    <property type="entry name" value="TYROSINE--TRNA LIGASE"/>
    <property type="match status" value="1"/>
</dbReference>
<evidence type="ECO:0000256" key="10">
    <source>
        <dbReference type="RuleBase" id="RU363036"/>
    </source>
</evidence>
<dbReference type="Proteomes" id="UP000485367">
    <property type="component" value="Unassembled WGS sequence"/>
</dbReference>
<dbReference type="InterPro" id="IPR036986">
    <property type="entry name" value="S4_RNA-bd_sf"/>
</dbReference>
<dbReference type="PRINTS" id="PR01040">
    <property type="entry name" value="TRNASYNTHTYR"/>
</dbReference>
<evidence type="ECO:0000313" key="12">
    <source>
        <dbReference type="EMBL" id="OQA53116.1"/>
    </source>
</evidence>
<dbReference type="InterPro" id="IPR002942">
    <property type="entry name" value="S4_RNA-bd"/>
</dbReference>
<dbReference type="Gene3D" id="3.10.290.10">
    <property type="entry name" value="RNA-binding S4 domain"/>
    <property type="match status" value="1"/>
</dbReference>
<keyword evidence="2 10" id="KW-0436">Ligase</keyword>
<feature type="domain" description="RNA-binding S4" evidence="11">
    <location>
        <begin position="336"/>
        <end position="365"/>
    </location>
</feature>
<dbReference type="Pfam" id="PF01479">
    <property type="entry name" value="S4"/>
    <property type="match status" value="1"/>
</dbReference>
<sequence>MDKIEELLTRGVENIYPDKETLEKVLRSGKKIKLYQGFDPTGPQLHIGHMAGLMKLRQFQKLGHKVIFLIGDVTATIGDPSGKTTARKVLSREEVNENAKNYTKQASKILDFEGENPVEVKFNSEWFDKMSALEFAAITHHLTYAQISERDLFQERKKANQDVYMNEFFYPLLQAYDSVAMDIDLEVGGNDQMFNMMMGRKLIRNMKQKEKFVMTLSLLSDAQGKKIGKTEGNVIALDSKSEDLYGMIMKLPDEVIIKCFELITEVDLADIERIKNEISGGENPMKFKRDLAYELVRMLNNEEAAKSAAEHFDIVVRAKETPEDILEKEVDSKTIVDLLVEVGFASSKSDAKRLLDQRAVKIDGEETSAEQSFETGESFVLKSGKLKFIRVKVK</sequence>
<dbReference type="PROSITE" id="PS00178">
    <property type="entry name" value="AA_TRNA_LIGASE_I"/>
    <property type="match status" value="1"/>
</dbReference>
<keyword evidence="3 10" id="KW-0547">Nucleotide-binding</keyword>
<keyword evidence="4 10" id="KW-0067">ATP-binding</keyword>
<dbReference type="GO" id="GO:0005829">
    <property type="term" value="C:cytosol"/>
    <property type="evidence" value="ECO:0007669"/>
    <property type="project" value="TreeGrafter"/>
</dbReference>
<dbReference type="CDD" id="cd00805">
    <property type="entry name" value="TyrRS_core"/>
    <property type="match status" value="1"/>
</dbReference>
<evidence type="ECO:0000256" key="8">
    <source>
        <dbReference type="NCBIfam" id="TIGR00234"/>
    </source>
</evidence>
<dbReference type="NCBIfam" id="TIGR00234">
    <property type="entry name" value="tyrS"/>
    <property type="match status" value="1"/>
</dbReference>
<dbReference type="PANTHER" id="PTHR11766">
    <property type="entry name" value="TYROSYL-TRNA SYNTHETASE"/>
    <property type="match status" value="1"/>
</dbReference>
<evidence type="ECO:0000256" key="1">
    <source>
        <dbReference type="ARBA" id="ARBA00013160"/>
    </source>
</evidence>
<dbReference type="GO" id="GO:0006437">
    <property type="term" value="P:tyrosyl-tRNA aminoacylation"/>
    <property type="evidence" value="ECO:0007669"/>
    <property type="project" value="UniProtKB-UniRule"/>
</dbReference>
<evidence type="ECO:0000256" key="4">
    <source>
        <dbReference type="ARBA" id="ARBA00022840"/>
    </source>
</evidence>
<keyword evidence="5 10" id="KW-0648">Protein biosynthesis</keyword>
<dbReference type="GO" id="GO:0003723">
    <property type="term" value="F:RNA binding"/>
    <property type="evidence" value="ECO:0007669"/>
    <property type="project" value="UniProtKB-KW"/>
</dbReference>
<dbReference type="InterPro" id="IPR014729">
    <property type="entry name" value="Rossmann-like_a/b/a_fold"/>
</dbReference>
<comment type="similarity">
    <text evidence="10">Belongs to the class-I aminoacyl-tRNA synthetase family.</text>
</comment>
<dbReference type="Gene3D" id="1.10.240.10">
    <property type="entry name" value="Tyrosyl-Transfer RNA Synthetase"/>
    <property type="match status" value="1"/>
</dbReference>
<dbReference type="InterPro" id="IPR001412">
    <property type="entry name" value="aa-tRNA-synth_I_CS"/>
</dbReference>
<dbReference type="Gene3D" id="3.40.50.620">
    <property type="entry name" value="HUPs"/>
    <property type="match status" value="1"/>
</dbReference>
<evidence type="ECO:0000256" key="3">
    <source>
        <dbReference type="ARBA" id="ARBA00022741"/>
    </source>
</evidence>
<evidence type="ECO:0000259" key="11">
    <source>
        <dbReference type="Pfam" id="PF01479"/>
    </source>
</evidence>
<keyword evidence="9" id="KW-0694">RNA-binding</keyword>
<evidence type="ECO:0000256" key="6">
    <source>
        <dbReference type="ARBA" id="ARBA00023146"/>
    </source>
</evidence>
<dbReference type="SUPFAM" id="SSF55174">
    <property type="entry name" value="Alpha-L RNA-binding motif"/>
    <property type="match status" value="1"/>
</dbReference>
<evidence type="ECO:0000256" key="2">
    <source>
        <dbReference type="ARBA" id="ARBA00022598"/>
    </source>
</evidence>
<comment type="catalytic activity">
    <reaction evidence="7">
        <text>tRNA(Tyr) + L-tyrosine + ATP = L-tyrosyl-tRNA(Tyr) + AMP + diphosphate + H(+)</text>
        <dbReference type="Rhea" id="RHEA:10220"/>
        <dbReference type="Rhea" id="RHEA-COMP:9706"/>
        <dbReference type="Rhea" id="RHEA-COMP:9707"/>
        <dbReference type="ChEBI" id="CHEBI:15378"/>
        <dbReference type="ChEBI" id="CHEBI:30616"/>
        <dbReference type="ChEBI" id="CHEBI:33019"/>
        <dbReference type="ChEBI" id="CHEBI:58315"/>
        <dbReference type="ChEBI" id="CHEBI:78442"/>
        <dbReference type="ChEBI" id="CHEBI:78536"/>
        <dbReference type="ChEBI" id="CHEBI:456215"/>
        <dbReference type="EC" id="6.1.1.1"/>
    </reaction>
</comment>
<protein>
    <recommendedName>
        <fullName evidence="1 8">Tyrosine--tRNA ligase</fullName>
        <ecNumber evidence="1 8">6.1.1.1</ecNumber>
    </recommendedName>
</protein>
<dbReference type="InterPro" id="IPR024088">
    <property type="entry name" value="Tyr-tRNA-ligase_bac-type"/>
</dbReference>
<reference evidence="12" key="1">
    <citation type="submission" date="2017-02" db="EMBL/GenBank/DDBJ databases">
        <title>Delving into the versatile metabolic prowess of the omnipresent phylum Bacteroidetes.</title>
        <authorList>
            <person name="Nobu M.K."/>
            <person name="Mei R."/>
            <person name="Narihiro T."/>
            <person name="Kuroda K."/>
            <person name="Liu W.-T."/>
        </authorList>
    </citation>
    <scope>NUCLEOTIDE SEQUENCE</scope>
    <source>
        <strain evidence="12">ADurb.Bin280</strain>
    </source>
</reference>
<comment type="caution">
    <text evidence="12">The sequence shown here is derived from an EMBL/GenBank/DDBJ whole genome shotgun (WGS) entry which is preliminary data.</text>
</comment>
<dbReference type="GO" id="GO:0005524">
    <property type="term" value="F:ATP binding"/>
    <property type="evidence" value="ECO:0007669"/>
    <property type="project" value="UniProtKB-KW"/>
</dbReference>
<dbReference type="InterPro" id="IPR002305">
    <property type="entry name" value="aa-tRNA-synth_Ic"/>
</dbReference>
<proteinExistence type="inferred from homology"/>
<dbReference type="PROSITE" id="PS50889">
    <property type="entry name" value="S4"/>
    <property type="match status" value="1"/>
</dbReference>
<dbReference type="AlphaFoldDB" id="A0A1V5SF17"/>
<dbReference type="EMBL" id="MWBO01000010">
    <property type="protein sequence ID" value="OQA53116.1"/>
    <property type="molecule type" value="Genomic_DNA"/>
</dbReference>
<name>A0A1V5SF17_9BACT</name>
<dbReference type="EC" id="6.1.1.1" evidence="1 8"/>
<gene>
    <name evidence="12" type="primary">tyrS</name>
    <name evidence="12" type="ORF">BWY43_00189</name>
</gene>
<evidence type="ECO:0000256" key="9">
    <source>
        <dbReference type="PROSITE-ProRule" id="PRU00182"/>
    </source>
</evidence>